<feature type="transmembrane region" description="Helical" evidence="1">
    <location>
        <begin position="116"/>
        <end position="135"/>
    </location>
</feature>
<accession>A0A382A3J9</accession>
<reference evidence="2" key="1">
    <citation type="submission" date="2018-05" db="EMBL/GenBank/DDBJ databases">
        <authorList>
            <person name="Lanie J.A."/>
            <person name="Ng W.-L."/>
            <person name="Kazmierczak K.M."/>
            <person name="Andrzejewski T.M."/>
            <person name="Davidsen T.M."/>
            <person name="Wayne K.J."/>
            <person name="Tettelin H."/>
            <person name="Glass J.I."/>
            <person name="Rusch D."/>
            <person name="Podicherti R."/>
            <person name="Tsui H.-C.T."/>
            <person name="Winkler M.E."/>
        </authorList>
    </citation>
    <scope>NUCLEOTIDE SEQUENCE</scope>
</reference>
<dbReference type="AlphaFoldDB" id="A0A382A3J9"/>
<gene>
    <name evidence="2" type="ORF">METZ01_LOCUS148788</name>
</gene>
<evidence type="ECO:0000256" key="1">
    <source>
        <dbReference type="SAM" id="Phobius"/>
    </source>
</evidence>
<organism evidence="2">
    <name type="scientific">marine metagenome</name>
    <dbReference type="NCBI Taxonomy" id="408172"/>
    <lineage>
        <taxon>unclassified sequences</taxon>
        <taxon>metagenomes</taxon>
        <taxon>ecological metagenomes</taxon>
    </lineage>
</organism>
<feature type="transmembrane region" description="Helical" evidence="1">
    <location>
        <begin position="164"/>
        <end position="182"/>
    </location>
</feature>
<keyword evidence="1" id="KW-0812">Transmembrane</keyword>
<feature type="transmembrane region" description="Helical" evidence="1">
    <location>
        <begin position="141"/>
        <end position="157"/>
    </location>
</feature>
<dbReference type="EMBL" id="UINC01023717">
    <property type="protein sequence ID" value="SVA95934.1"/>
    <property type="molecule type" value="Genomic_DNA"/>
</dbReference>
<name>A0A382A3J9_9ZZZZ</name>
<sequence length="186" mass="21021">MSIFEFSSIIVAIVVGLAIANVLDKFSYTIKVTNWIKQGWFQSLVCVLVLTMMLGYFWGFWGMFYDFTEIGLLSFVLGPFISITSLYLISVFLPVPRLNENSTDIDDYFMEGRKPFYIVMTIFIVQSQLTAFYYPHTTPELLVLLTLPLMLLGVQLKTIRGQKIALTGAVVLVVLILASTFITQTA</sequence>
<protein>
    <submittedName>
        <fullName evidence="2">Uncharacterized protein</fullName>
    </submittedName>
</protein>
<keyword evidence="1" id="KW-0472">Membrane</keyword>
<feature type="transmembrane region" description="Helical" evidence="1">
    <location>
        <begin position="6"/>
        <end position="23"/>
    </location>
</feature>
<proteinExistence type="predicted"/>
<feature type="transmembrane region" description="Helical" evidence="1">
    <location>
        <begin position="44"/>
        <end position="64"/>
    </location>
</feature>
<feature type="transmembrane region" description="Helical" evidence="1">
    <location>
        <begin position="70"/>
        <end position="95"/>
    </location>
</feature>
<keyword evidence="1" id="KW-1133">Transmembrane helix</keyword>
<evidence type="ECO:0000313" key="2">
    <source>
        <dbReference type="EMBL" id="SVA95934.1"/>
    </source>
</evidence>